<evidence type="ECO:0000259" key="3">
    <source>
        <dbReference type="Pfam" id="PF00452"/>
    </source>
</evidence>
<dbReference type="PROSITE" id="PS01258">
    <property type="entry name" value="BH2"/>
    <property type="match status" value="1"/>
</dbReference>
<accession>A0A9P0AXV3</accession>
<keyword evidence="2" id="KW-0472">Membrane</keyword>
<proteinExistence type="inferred from homology"/>
<evidence type="ECO:0000256" key="1">
    <source>
        <dbReference type="ARBA" id="ARBA00009458"/>
    </source>
</evidence>
<dbReference type="Gene3D" id="1.10.437.10">
    <property type="entry name" value="Blc2-like"/>
    <property type="match status" value="1"/>
</dbReference>
<dbReference type="Proteomes" id="UP001154078">
    <property type="component" value="Chromosome 2"/>
</dbReference>
<dbReference type="PRINTS" id="PR01862">
    <property type="entry name" value="BCL2FAMILY"/>
</dbReference>
<organism evidence="4 5">
    <name type="scientific">Brassicogethes aeneus</name>
    <name type="common">Rape pollen beetle</name>
    <name type="synonym">Meligethes aeneus</name>
    <dbReference type="NCBI Taxonomy" id="1431903"/>
    <lineage>
        <taxon>Eukaryota</taxon>
        <taxon>Metazoa</taxon>
        <taxon>Ecdysozoa</taxon>
        <taxon>Arthropoda</taxon>
        <taxon>Hexapoda</taxon>
        <taxon>Insecta</taxon>
        <taxon>Pterygota</taxon>
        <taxon>Neoptera</taxon>
        <taxon>Endopterygota</taxon>
        <taxon>Coleoptera</taxon>
        <taxon>Polyphaga</taxon>
        <taxon>Cucujiformia</taxon>
        <taxon>Nitidulidae</taxon>
        <taxon>Meligethinae</taxon>
        <taxon>Brassicogethes</taxon>
    </lineage>
</organism>
<dbReference type="GO" id="GO:0001836">
    <property type="term" value="P:release of cytochrome c from mitochondria"/>
    <property type="evidence" value="ECO:0007669"/>
    <property type="project" value="TreeGrafter"/>
</dbReference>
<evidence type="ECO:0000313" key="4">
    <source>
        <dbReference type="EMBL" id="CAH0550380.1"/>
    </source>
</evidence>
<dbReference type="PANTHER" id="PTHR11256">
    <property type="entry name" value="BCL-2 RELATED"/>
    <property type="match status" value="1"/>
</dbReference>
<dbReference type="OrthoDB" id="6080198at2759"/>
<sequence length="209" mass="24256">MEREISNVRHLNNYFIKDSPEGDYPASSDVIRETNELYLRHLMTEIRRVGLEPPQLGSSETGGYSSSRRFRSLRSMADRFENSQQRRWVREQAQNVDLDSLNAHTFQELLSGLFEQGGITCERVLVLFYFCADLSIRALQEKISGYFLQIYFWTTCYISGRLAFWIEKQGGWAALLPGSVGYLSFNWSYAGMFIIGILATCFFMRNFKK</sequence>
<dbReference type="GO" id="GO:0051400">
    <property type="term" value="F:BH domain binding"/>
    <property type="evidence" value="ECO:0007669"/>
    <property type="project" value="TreeGrafter"/>
</dbReference>
<keyword evidence="5" id="KW-1185">Reference proteome</keyword>
<dbReference type="Pfam" id="PF00452">
    <property type="entry name" value="Bcl-2"/>
    <property type="match status" value="1"/>
</dbReference>
<keyword evidence="2" id="KW-1133">Transmembrane helix</keyword>
<dbReference type="SUPFAM" id="SSF56854">
    <property type="entry name" value="Bcl-2 inhibitors of programmed cell death"/>
    <property type="match status" value="1"/>
</dbReference>
<name>A0A9P0AXV3_BRAAE</name>
<dbReference type="GO" id="GO:0097192">
    <property type="term" value="P:extrinsic apoptotic signaling pathway in absence of ligand"/>
    <property type="evidence" value="ECO:0007669"/>
    <property type="project" value="TreeGrafter"/>
</dbReference>
<dbReference type="InterPro" id="IPR026298">
    <property type="entry name" value="Bcl-2_fam"/>
</dbReference>
<dbReference type="InterPro" id="IPR036834">
    <property type="entry name" value="Bcl-2-like_sf"/>
</dbReference>
<protein>
    <recommendedName>
        <fullName evidence="3">Bcl-2 Bcl-2 homology region 1-3 domain-containing protein</fullName>
    </recommendedName>
</protein>
<dbReference type="GO" id="GO:0005741">
    <property type="term" value="C:mitochondrial outer membrane"/>
    <property type="evidence" value="ECO:0007669"/>
    <property type="project" value="TreeGrafter"/>
</dbReference>
<dbReference type="GO" id="GO:0008630">
    <property type="term" value="P:intrinsic apoptotic signaling pathway in response to DNA damage"/>
    <property type="evidence" value="ECO:0007669"/>
    <property type="project" value="TreeGrafter"/>
</dbReference>
<feature type="transmembrane region" description="Helical" evidence="2">
    <location>
        <begin position="186"/>
        <end position="204"/>
    </location>
</feature>
<dbReference type="InterPro" id="IPR020726">
    <property type="entry name" value="Bcl2_BH2_motif_CS"/>
</dbReference>
<dbReference type="GO" id="GO:0042981">
    <property type="term" value="P:regulation of apoptotic process"/>
    <property type="evidence" value="ECO:0007669"/>
    <property type="project" value="InterPro"/>
</dbReference>
<reference evidence="4" key="1">
    <citation type="submission" date="2021-12" db="EMBL/GenBank/DDBJ databases">
        <authorList>
            <person name="King R."/>
        </authorList>
    </citation>
    <scope>NUCLEOTIDE SEQUENCE</scope>
</reference>
<dbReference type="InterPro" id="IPR046371">
    <property type="entry name" value="Bcl-2_BH1-3"/>
</dbReference>
<comment type="similarity">
    <text evidence="1">Belongs to the Bcl-2 family.</text>
</comment>
<evidence type="ECO:0000256" key="2">
    <source>
        <dbReference type="SAM" id="Phobius"/>
    </source>
</evidence>
<dbReference type="EMBL" id="OV121133">
    <property type="protein sequence ID" value="CAH0550380.1"/>
    <property type="molecule type" value="Genomic_DNA"/>
</dbReference>
<evidence type="ECO:0000313" key="5">
    <source>
        <dbReference type="Proteomes" id="UP001154078"/>
    </source>
</evidence>
<dbReference type="PANTHER" id="PTHR11256:SF21">
    <property type="entry name" value="BCL-2 BCL-2 HOMOLOGY REGION 1-3 DOMAIN-CONTAINING PROTEIN"/>
    <property type="match status" value="1"/>
</dbReference>
<gene>
    <name evidence="4" type="ORF">MELIAE_LOCUS3210</name>
</gene>
<feature type="domain" description="Bcl-2 Bcl-2 homology region 1-3" evidence="3">
    <location>
        <begin position="73"/>
        <end position="172"/>
    </location>
</feature>
<keyword evidence="2" id="KW-0812">Transmembrane</keyword>
<dbReference type="AlphaFoldDB" id="A0A9P0AXV3"/>
<feature type="transmembrane region" description="Helical" evidence="2">
    <location>
        <begin position="146"/>
        <end position="166"/>
    </location>
</feature>